<dbReference type="InterPro" id="IPR050130">
    <property type="entry name" value="ClpA_ClpB"/>
</dbReference>
<dbReference type="SUPFAM" id="SSF52540">
    <property type="entry name" value="P-loop containing nucleoside triphosphate hydrolases"/>
    <property type="match status" value="1"/>
</dbReference>
<evidence type="ECO:0000259" key="3">
    <source>
        <dbReference type="Pfam" id="PF00004"/>
    </source>
</evidence>
<dbReference type="Proteomes" id="UP000657918">
    <property type="component" value="Unassembled WGS sequence"/>
</dbReference>
<name>A0A835K8M3_9ROSI</name>
<dbReference type="AlphaFoldDB" id="A0A835K8M3"/>
<protein>
    <recommendedName>
        <fullName evidence="3">ATPase AAA-type core domain-containing protein</fullName>
    </recommendedName>
</protein>
<reference evidence="4 5" key="1">
    <citation type="submission" date="2020-10" db="EMBL/GenBank/DDBJ databases">
        <title>Plant Genome Project.</title>
        <authorList>
            <person name="Zhang R.-G."/>
        </authorList>
    </citation>
    <scope>NUCLEOTIDE SEQUENCE [LARGE SCALE GENOMIC DNA]</scope>
    <source>
        <strain evidence="4">FAFU-HL-1</strain>
        <tissue evidence="4">Leaf</tissue>
    </source>
</reference>
<evidence type="ECO:0000313" key="4">
    <source>
        <dbReference type="EMBL" id="KAF9682783.1"/>
    </source>
</evidence>
<keyword evidence="2" id="KW-0067">ATP-binding</keyword>
<comment type="caution">
    <text evidence="4">The sequence shown here is derived from an EMBL/GenBank/DDBJ whole genome shotgun (WGS) entry which is preliminary data.</text>
</comment>
<dbReference type="InterPro" id="IPR027417">
    <property type="entry name" value="P-loop_NTPase"/>
</dbReference>
<dbReference type="OrthoDB" id="47330at2759"/>
<dbReference type="InterPro" id="IPR003959">
    <property type="entry name" value="ATPase_AAA_core"/>
</dbReference>
<evidence type="ECO:0000313" key="5">
    <source>
        <dbReference type="Proteomes" id="UP000657918"/>
    </source>
</evidence>
<organism evidence="4 5">
    <name type="scientific">Salix dunnii</name>
    <dbReference type="NCBI Taxonomy" id="1413687"/>
    <lineage>
        <taxon>Eukaryota</taxon>
        <taxon>Viridiplantae</taxon>
        <taxon>Streptophyta</taxon>
        <taxon>Embryophyta</taxon>
        <taxon>Tracheophyta</taxon>
        <taxon>Spermatophyta</taxon>
        <taxon>Magnoliopsida</taxon>
        <taxon>eudicotyledons</taxon>
        <taxon>Gunneridae</taxon>
        <taxon>Pentapetalae</taxon>
        <taxon>rosids</taxon>
        <taxon>fabids</taxon>
        <taxon>Malpighiales</taxon>
        <taxon>Salicaceae</taxon>
        <taxon>Saliceae</taxon>
        <taxon>Salix</taxon>
    </lineage>
</organism>
<gene>
    <name evidence="4" type="ORF">SADUNF_Sadunf05G0144300</name>
</gene>
<dbReference type="Gene3D" id="3.40.50.300">
    <property type="entry name" value="P-loop containing nucleotide triphosphate hydrolases"/>
    <property type="match status" value="1"/>
</dbReference>
<dbReference type="PANTHER" id="PTHR11638">
    <property type="entry name" value="ATP-DEPENDENT CLP PROTEASE"/>
    <property type="match status" value="1"/>
</dbReference>
<accession>A0A835K8M3</accession>
<sequence length="194" mass="21388">MRIDFYPQRPLKLDTASISHPRLASSHLIGVVCLSAHVTAHTCALYRAASSLERVSREEEQATASGISSSCFGKWSGRTSWTRWWEGGNRLSVSRKYFAKDNPCLIGDPGVRKTVIVEGLAVNIVRGIVPSKLEGKKIFALDMARLIAGTKFHGDFEERLTGIVDEVKQSDGNIILYIDEVHNLLGNGQTLKCC</sequence>
<dbReference type="GO" id="GO:0034605">
    <property type="term" value="P:cellular response to heat"/>
    <property type="evidence" value="ECO:0007669"/>
    <property type="project" value="TreeGrafter"/>
</dbReference>
<dbReference type="PANTHER" id="PTHR11638:SF189">
    <property type="entry name" value="CLP R DOMAIN-CONTAINING PROTEIN"/>
    <property type="match status" value="1"/>
</dbReference>
<dbReference type="EMBL" id="JADGMS010000005">
    <property type="protein sequence ID" value="KAF9682783.1"/>
    <property type="molecule type" value="Genomic_DNA"/>
</dbReference>
<proteinExistence type="predicted"/>
<dbReference type="CDD" id="cd00009">
    <property type="entry name" value="AAA"/>
    <property type="match status" value="1"/>
</dbReference>
<keyword evidence="1" id="KW-0547">Nucleotide-binding</keyword>
<dbReference type="GO" id="GO:0016887">
    <property type="term" value="F:ATP hydrolysis activity"/>
    <property type="evidence" value="ECO:0007669"/>
    <property type="project" value="InterPro"/>
</dbReference>
<keyword evidence="5" id="KW-1185">Reference proteome</keyword>
<feature type="domain" description="ATPase AAA-type core" evidence="3">
    <location>
        <begin position="104"/>
        <end position="188"/>
    </location>
</feature>
<evidence type="ECO:0000256" key="2">
    <source>
        <dbReference type="ARBA" id="ARBA00022840"/>
    </source>
</evidence>
<dbReference type="GO" id="GO:0005737">
    <property type="term" value="C:cytoplasm"/>
    <property type="evidence" value="ECO:0007669"/>
    <property type="project" value="TreeGrafter"/>
</dbReference>
<dbReference type="GO" id="GO:0005524">
    <property type="term" value="F:ATP binding"/>
    <property type="evidence" value="ECO:0007669"/>
    <property type="project" value="UniProtKB-KW"/>
</dbReference>
<dbReference type="Pfam" id="PF00004">
    <property type="entry name" value="AAA"/>
    <property type="match status" value="1"/>
</dbReference>
<evidence type="ECO:0000256" key="1">
    <source>
        <dbReference type="ARBA" id="ARBA00022741"/>
    </source>
</evidence>